<dbReference type="EMBL" id="AVQI01000008">
    <property type="protein sequence ID" value="ERK04909.1"/>
    <property type="molecule type" value="Genomic_DNA"/>
</dbReference>
<gene>
    <name evidence="2" type="primary">ftsL</name>
    <name evidence="3" type="ORF">HMPREF0860_1229</name>
    <name evidence="2" type="ORF">HMPREF1325_1091</name>
</gene>
<keyword evidence="2" id="KW-0131">Cell cycle</keyword>
<keyword evidence="1" id="KW-0175">Coiled coil</keyword>
<dbReference type="Proteomes" id="UP000016412">
    <property type="component" value="Unassembled WGS sequence"/>
</dbReference>
<proteinExistence type="predicted"/>
<dbReference type="InterPro" id="IPR007060">
    <property type="entry name" value="FtsL/DivIC"/>
</dbReference>
<organism evidence="2 4">
    <name type="scientific">Treponema socranskii subsp. socranskii VPI DR56BR1116 = ATCC 35536</name>
    <dbReference type="NCBI Taxonomy" id="1125725"/>
    <lineage>
        <taxon>Bacteria</taxon>
        <taxon>Pseudomonadati</taxon>
        <taxon>Spirochaetota</taxon>
        <taxon>Spirochaetia</taxon>
        <taxon>Spirochaetales</taxon>
        <taxon>Treponemataceae</taxon>
        <taxon>Treponema</taxon>
    </lineage>
</organism>
<reference evidence="4 5" key="1">
    <citation type="submission" date="2013-08" db="EMBL/GenBank/DDBJ databases">
        <authorList>
            <person name="Durkin A.S."/>
            <person name="Haft D.R."/>
            <person name="McCorrison J."/>
            <person name="Torralba M."/>
            <person name="Gillis M."/>
            <person name="Haft D.H."/>
            <person name="Methe B."/>
            <person name="Sutton G."/>
            <person name="Nelson K.E."/>
        </authorList>
    </citation>
    <scope>NUCLEOTIDE SEQUENCE [LARGE SCALE GENOMIC DNA]</scope>
    <source>
        <strain evidence="3 5">ATCC 35536</strain>
        <strain evidence="2 4">VPI DR56BR1116</strain>
    </source>
</reference>
<dbReference type="STRING" id="1125725.HMPREF1325_1091"/>
<accession>U1F6R7</accession>
<sequence length="125" mass="13943">MKTFSEIAIFCKSFMGVGMKRKYSRMRETLVVCLIALSIPLLLLAAGMQSRKYEDLSDEVTALEKKQESLVEENKKLVTDISLLASTERIEKIAENELGMHKAQTDDIVRVEMKGKGSAKSDGAK</sequence>
<comment type="caution">
    <text evidence="2">The sequence shown here is derived from an EMBL/GenBank/DDBJ whole genome shotgun (WGS) entry which is preliminary data.</text>
</comment>
<dbReference type="Pfam" id="PF04977">
    <property type="entry name" value="DivIC"/>
    <property type="match status" value="1"/>
</dbReference>
<evidence type="ECO:0000256" key="1">
    <source>
        <dbReference type="SAM" id="Coils"/>
    </source>
</evidence>
<dbReference type="Proteomes" id="UP000016646">
    <property type="component" value="Unassembled WGS sequence"/>
</dbReference>
<feature type="coiled-coil region" evidence="1">
    <location>
        <begin position="53"/>
        <end position="80"/>
    </location>
</feature>
<dbReference type="GO" id="GO:0051301">
    <property type="term" value="P:cell division"/>
    <property type="evidence" value="ECO:0007669"/>
    <property type="project" value="UniProtKB-KW"/>
</dbReference>
<evidence type="ECO:0000313" key="4">
    <source>
        <dbReference type="Proteomes" id="UP000016412"/>
    </source>
</evidence>
<evidence type="ECO:0000313" key="2">
    <source>
        <dbReference type="EMBL" id="ERF59677.1"/>
    </source>
</evidence>
<dbReference type="eggNOG" id="ENOG5032IEC">
    <property type="taxonomic scope" value="Bacteria"/>
</dbReference>
<dbReference type="AlphaFoldDB" id="U1F6R7"/>
<dbReference type="EMBL" id="AUZJ01000064">
    <property type="protein sequence ID" value="ERF59677.1"/>
    <property type="molecule type" value="Genomic_DNA"/>
</dbReference>
<protein>
    <submittedName>
        <fullName evidence="2">Cell division protein FtsL</fullName>
    </submittedName>
</protein>
<evidence type="ECO:0000313" key="5">
    <source>
        <dbReference type="Proteomes" id="UP000016646"/>
    </source>
</evidence>
<name>U1F6R7_TRESO</name>
<evidence type="ECO:0000313" key="3">
    <source>
        <dbReference type="EMBL" id="ERK04909.1"/>
    </source>
</evidence>
<keyword evidence="2" id="KW-0132">Cell division</keyword>
<dbReference type="PATRIC" id="fig|1125725.3.peg.2391"/>
<keyword evidence="5" id="KW-1185">Reference proteome</keyword>